<comment type="caution">
    <text evidence="3">The sequence shown here is derived from an EMBL/GenBank/DDBJ whole genome shotgun (WGS) entry which is preliminary data.</text>
</comment>
<evidence type="ECO:0000313" key="3">
    <source>
        <dbReference type="EMBL" id="TXC02859.1"/>
    </source>
</evidence>
<name>A0A5C6SXT3_FUSOC</name>
<dbReference type="AlphaFoldDB" id="A0A5C6SXT3"/>
<dbReference type="PANTHER" id="PTHR24148:SF64">
    <property type="entry name" value="HETEROKARYON INCOMPATIBILITY DOMAIN-CONTAINING PROTEIN"/>
    <property type="match status" value="1"/>
</dbReference>
<reference evidence="3 4" key="1">
    <citation type="submission" date="2019-07" db="EMBL/GenBank/DDBJ databases">
        <title>The First High-Quality Draft Genome Sequence of the Causal Agent of the Current Panama Disease Epidemic.</title>
        <authorList>
            <person name="Warmington R.J."/>
            <person name="Kay W."/>
            <person name="Jeffries A."/>
            <person name="Bebber D."/>
            <person name="Moore K."/>
            <person name="Studholme D.J."/>
        </authorList>
    </citation>
    <scope>NUCLEOTIDE SEQUENCE [LARGE SCALE GENOMIC DNA]</scope>
    <source>
        <strain evidence="3 4">TR4</strain>
    </source>
</reference>
<evidence type="ECO:0000256" key="1">
    <source>
        <dbReference type="SAM" id="MobiDB-lite"/>
    </source>
</evidence>
<evidence type="ECO:0000313" key="4">
    <source>
        <dbReference type="Proteomes" id="UP000321331"/>
    </source>
</evidence>
<dbReference type="Proteomes" id="UP000321331">
    <property type="component" value="Unassembled WGS sequence"/>
</dbReference>
<accession>A0A5C6SXT3</accession>
<gene>
    <name evidence="3" type="ORF">FocTR4_00015666</name>
</gene>
<dbReference type="InterPro" id="IPR052895">
    <property type="entry name" value="HetReg/Transcr_Mod"/>
</dbReference>
<protein>
    <recommendedName>
        <fullName evidence="2">Heterokaryon incompatibility domain-containing protein</fullName>
    </recommendedName>
</protein>
<dbReference type="Pfam" id="PF06985">
    <property type="entry name" value="HET"/>
    <property type="match status" value="1"/>
</dbReference>
<feature type="region of interest" description="Disordered" evidence="1">
    <location>
        <begin position="234"/>
        <end position="253"/>
    </location>
</feature>
<organism evidence="3 4">
    <name type="scientific">Fusarium oxysporum f. sp. cubense</name>
    <dbReference type="NCBI Taxonomy" id="61366"/>
    <lineage>
        <taxon>Eukaryota</taxon>
        <taxon>Fungi</taxon>
        <taxon>Dikarya</taxon>
        <taxon>Ascomycota</taxon>
        <taxon>Pezizomycotina</taxon>
        <taxon>Sordariomycetes</taxon>
        <taxon>Hypocreomycetidae</taxon>
        <taxon>Hypocreales</taxon>
        <taxon>Nectriaceae</taxon>
        <taxon>Fusarium</taxon>
        <taxon>Fusarium oxysporum species complex</taxon>
    </lineage>
</organism>
<dbReference type="EMBL" id="VMNF01000008">
    <property type="protein sequence ID" value="TXC02859.1"/>
    <property type="molecule type" value="Genomic_DNA"/>
</dbReference>
<feature type="domain" description="Heterokaryon incompatibility" evidence="2">
    <location>
        <begin position="100"/>
        <end position="323"/>
    </location>
</feature>
<sequence length="768" mass="85478">MSLNKDFPYLPLTALSQTRVILLTPGTSNDPIHCFQLVIDLDHDLTSSDGACHVQPCSGEEPPLTQRSRLQHGESDSDLEIPGLLMQSASRSTLHLFQGYTALSYIWGDQQNPHEIFIDGKPFHVGENLYIALLRLRKPIDVFGIGTTAPKDFHNQSLNVIQQHMSSESRFLWVDAICINQNDVAEREAQVKLMAHIYQKADHVHGDLGQKEMTGGFELLHLMQKIMGAGSRCQSQLSPSEESYQEEGHTNPDARTNIMSALESEFGNYQAGKTGNVREVRLPSPSVKVLEEQGIPREDDEVWAHWRQFLNSTYFQRLWIVQEASLASSITLWYSNVSIELEMVGQCLQYLRKYSTNSTLYSVAKDDYRSSLSTSPAIWAVIGLIHQRNQMRGANGRLTKQVPLIHMLDLARRTKATDLRDKIFGLLGMAADGSDFLHLVTYSQNVEEVYQDFAKFFIERGQGISMLYQVDSRVSKTLDIPSWVPVSTPSTGNAKVGFLIPSQDWSRDRDESSLYDAMPALSSALDEQKALEIRLSGSELAITGHVVDTIKCLSTPISSNLTWGSFSEIAAFLWEGGNLLIKQNIEGDQAVEIMLHTLSCGSLNAKPAAKVESLRQGFAAVFGHGTFLINGGNSDDSPWLPHMRHFLVKGMALAPGRRWCITKKGKFGLVPGGTKTGDRVALFGSYSLPFILRDHSTEGSISGQYMDSTVHQRVTANLRSKLNTIKARWLPGASADTNTAFTLVGHGYIYELKTKEKKNGKEREIILV</sequence>
<dbReference type="InterPro" id="IPR010730">
    <property type="entry name" value="HET"/>
</dbReference>
<proteinExistence type="predicted"/>
<dbReference type="PANTHER" id="PTHR24148">
    <property type="entry name" value="ANKYRIN REPEAT DOMAIN-CONTAINING PROTEIN 39 HOMOLOG-RELATED"/>
    <property type="match status" value="1"/>
</dbReference>
<evidence type="ECO:0000259" key="2">
    <source>
        <dbReference type="Pfam" id="PF06985"/>
    </source>
</evidence>